<organism evidence="2">
    <name type="scientific">Zea mays</name>
    <name type="common">Maize</name>
    <dbReference type="NCBI Taxonomy" id="4577"/>
    <lineage>
        <taxon>Eukaryota</taxon>
        <taxon>Viridiplantae</taxon>
        <taxon>Streptophyta</taxon>
        <taxon>Embryophyta</taxon>
        <taxon>Tracheophyta</taxon>
        <taxon>Spermatophyta</taxon>
        <taxon>Magnoliopsida</taxon>
        <taxon>Liliopsida</taxon>
        <taxon>Poales</taxon>
        <taxon>Poaceae</taxon>
        <taxon>PACMAD clade</taxon>
        <taxon>Panicoideae</taxon>
        <taxon>Andropogonodae</taxon>
        <taxon>Andropogoneae</taxon>
        <taxon>Tripsacinae</taxon>
        <taxon>Zea</taxon>
    </lineage>
</organism>
<accession>A0A1D6FDA7</accession>
<dbReference type="InParanoid" id="A0A1D6FDA7"/>
<proteinExistence type="predicted"/>
<evidence type="ECO:0000256" key="1">
    <source>
        <dbReference type="SAM" id="MobiDB-lite"/>
    </source>
</evidence>
<gene>
    <name evidence="2" type="ORF">ZEAMMB73_Zm00001d008507</name>
</gene>
<dbReference type="EMBL" id="CM000784">
    <property type="protein sequence ID" value="AQK90007.1"/>
    <property type="molecule type" value="Genomic_DNA"/>
</dbReference>
<reference evidence="2" key="1">
    <citation type="submission" date="2015-12" db="EMBL/GenBank/DDBJ databases">
        <title>Update maize B73 reference genome by single molecule sequencing technologies.</title>
        <authorList>
            <consortium name="Maize Genome Sequencing Project"/>
            <person name="Ware D."/>
        </authorList>
    </citation>
    <scope>NUCLEOTIDE SEQUENCE</scope>
    <source>
        <tissue evidence="2">Seedling</tissue>
    </source>
</reference>
<evidence type="ECO:0000313" key="2">
    <source>
        <dbReference type="EMBL" id="AQK90007.1"/>
    </source>
</evidence>
<protein>
    <submittedName>
        <fullName evidence="2">Uncharacterized protein</fullName>
    </submittedName>
</protein>
<name>A0A1D6FDA7_MAIZE</name>
<feature type="compositionally biased region" description="Low complexity" evidence="1">
    <location>
        <begin position="24"/>
        <end position="33"/>
    </location>
</feature>
<feature type="region of interest" description="Disordered" evidence="1">
    <location>
        <begin position="1"/>
        <end position="106"/>
    </location>
</feature>
<dbReference type="AlphaFoldDB" id="A0A1D6FDA7"/>
<feature type="compositionally biased region" description="Basic and acidic residues" evidence="1">
    <location>
        <begin position="97"/>
        <end position="106"/>
    </location>
</feature>
<sequence length="106" mass="11135">MEPSSPQLAVDATMATSYSPPSPRASLSLSTARETLGSSRLTCNHARPPPSLIPRTQSPCHRPRLPQSATPSYAVGIHVGDESSAPKHASVPTMDAVAKDLPEHGE</sequence>